<dbReference type="Pfam" id="PF00496">
    <property type="entry name" value="SBP_bac_5"/>
    <property type="match status" value="1"/>
</dbReference>
<dbReference type="GO" id="GO:1904680">
    <property type="term" value="F:peptide transmembrane transporter activity"/>
    <property type="evidence" value="ECO:0007669"/>
    <property type="project" value="TreeGrafter"/>
</dbReference>
<dbReference type="SUPFAM" id="SSF53850">
    <property type="entry name" value="Periplasmic binding protein-like II"/>
    <property type="match status" value="1"/>
</dbReference>
<dbReference type="PATRIC" id="fig|1441730.3.peg.4401"/>
<evidence type="ECO:0000313" key="4">
    <source>
        <dbReference type="Proteomes" id="UP000053060"/>
    </source>
</evidence>
<dbReference type="PROSITE" id="PS51257">
    <property type="entry name" value="PROKAR_LIPOPROTEIN"/>
    <property type="match status" value="1"/>
</dbReference>
<dbReference type="AlphaFoldDB" id="A0A0V9UFU6"/>
<dbReference type="EMBL" id="AZXY01000012">
    <property type="protein sequence ID" value="KSZ56891.1"/>
    <property type="molecule type" value="Genomic_DNA"/>
</dbReference>
<dbReference type="PANTHER" id="PTHR30290">
    <property type="entry name" value="PERIPLASMIC BINDING COMPONENT OF ABC TRANSPORTER"/>
    <property type="match status" value="1"/>
</dbReference>
<dbReference type="RefSeq" id="WP_060653663.1">
    <property type="nucleotide sequence ID" value="NZ_AZXY01000012.1"/>
</dbReference>
<sequence length="526" mass="56309">MSRRRSSYLALVALCSALFLITACGSSGAGSGSATAEPVGDPVVGGSARLVQVREPVSLDPAVLANNWVGQSMLGNALFGTLMVDDPATLEVEHKLAADFSTTDGGATFTLTFRPDLVFSDGTPLDAEAVAFNWNRHRDPAVASNALAQASQIASTEVVDETTLAITMRSPNPHFAHAITSSSLNWIASPTALAKGPEAFNAEPVGAGPFVLTEWARQDRMELERNPDYWDAPRPYLDNITLITVSDVNQRTNVLASGAADLVAESSWSALTRAEQAGLPTQIVPEGGGQYIALNARRAPFDDVRARKAVAAAVQLDGINSAVFEGNGEVPGTLFQESSPFFADIPLQQHDPEEAQRLFDELAAEGKPVEFTFLATSLVEIRTVAETVQAQLAAYDNVEVEVEVLDYAAFMPRYAARDFDATIWSADVQEPHTTLWHQFHSGSSGNVAGIADPELDAALEAGRLATSPDERVEAYTTVQQRLADLDVGIWYVRAAPSVIHSSDIHGVRMYALGSPLPEELWMAESG</sequence>
<feature type="domain" description="Solute-binding protein family 5" evidence="2">
    <location>
        <begin position="92"/>
        <end position="445"/>
    </location>
</feature>
<gene>
    <name evidence="3" type="ORF">Z045_21020</name>
</gene>
<evidence type="ECO:0000256" key="1">
    <source>
        <dbReference type="SAM" id="SignalP"/>
    </source>
</evidence>
<reference evidence="3 4" key="2">
    <citation type="journal article" date="2016" name="Genome Announc.">
        <title>Draft Genome Sequence of a Versatile Hydrocarbon-Degrading Bacterium, Rhodococcus pyridinivorans Strain KG-16, Collected from Oil Fields in India.</title>
        <authorList>
            <person name="Aggarwal R.K."/>
            <person name="Dawar C."/>
            <person name="Phanindranath R."/>
            <person name="Mutnuri L."/>
            <person name="Dayal A.M."/>
        </authorList>
    </citation>
    <scope>NUCLEOTIDE SEQUENCE [LARGE SCALE GENOMIC DNA]</scope>
    <source>
        <strain evidence="3 4">KG-16</strain>
    </source>
</reference>
<keyword evidence="1" id="KW-0732">Signal</keyword>
<dbReference type="GO" id="GO:0015833">
    <property type="term" value="P:peptide transport"/>
    <property type="evidence" value="ECO:0007669"/>
    <property type="project" value="TreeGrafter"/>
</dbReference>
<dbReference type="InterPro" id="IPR039424">
    <property type="entry name" value="SBP_5"/>
</dbReference>
<dbReference type="InterPro" id="IPR000914">
    <property type="entry name" value="SBP_5_dom"/>
</dbReference>
<evidence type="ECO:0000259" key="2">
    <source>
        <dbReference type="Pfam" id="PF00496"/>
    </source>
</evidence>
<evidence type="ECO:0000313" key="3">
    <source>
        <dbReference type="EMBL" id="KSZ56891.1"/>
    </source>
</evidence>
<accession>A0A0V9UFU6</accession>
<dbReference type="GO" id="GO:0042597">
    <property type="term" value="C:periplasmic space"/>
    <property type="evidence" value="ECO:0007669"/>
    <property type="project" value="UniProtKB-ARBA"/>
</dbReference>
<dbReference type="GO" id="GO:0043190">
    <property type="term" value="C:ATP-binding cassette (ABC) transporter complex"/>
    <property type="evidence" value="ECO:0007669"/>
    <property type="project" value="InterPro"/>
</dbReference>
<reference evidence="4" key="1">
    <citation type="submission" date="2015-01" db="EMBL/GenBank/DDBJ databases">
        <title>Draft genome sequence of Rhodococcus pyridinivorans strain KG-16, a hydrocarbon-degrading bacterium.</title>
        <authorList>
            <person name="Aggarwal R.K."/>
            <person name="Dawar C."/>
        </authorList>
    </citation>
    <scope>NUCLEOTIDE SEQUENCE [LARGE SCALE GENOMIC DNA]</scope>
    <source>
        <strain evidence="4">KG-16</strain>
    </source>
</reference>
<dbReference type="Proteomes" id="UP000053060">
    <property type="component" value="Unassembled WGS sequence"/>
</dbReference>
<dbReference type="Gene3D" id="3.10.105.10">
    <property type="entry name" value="Dipeptide-binding Protein, Domain 3"/>
    <property type="match status" value="1"/>
</dbReference>
<dbReference type="PIRSF" id="PIRSF002741">
    <property type="entry name" value="MppA"/>
    <property type="match status" value="1"/>
</dbReference>
<comment type="caution">
    <text evidence="3">The sequence shown here is derived from an EMBL/GenBank/DDBJ whole genome shotgun (WGS) entry which is preliminary data.</text>
</comment>
<dbReference type="CDD" id="cd00995">
    <property type="entry name" value="PBP2_NikA_DppA_OppA_like"/>
    <property type="match status" value="1"/>
</dbReference>
<proteinExistence type="predicted"/>
<dbReference type="Gene3D" id="3.40.190.10">
    <property type="entry name" value="Periplasmic binding protein-like II"/>
    <property type="match status" value="1"/>
</dbReference>
<protein>
    <submittedName>
        <fullName evidence="3">ABC transporter substrate-binding protein</fullName>
    </submittedName>
</protein>
<organism evidence="3 4">
    <name type="scientific">Rhodococcus pyridinivorans KG-16</name>
    <dbReference type="NCBI Taxonomy" id="1441730"/>
    <lineage>
        <taxon>Bacteria</taxon>
        <taxon>Bacillati</taxon>
        <taxon>Actinomycetota</taxon>
        <taxon>Actinomycetes</taxon>
        <taxon>Mycobacteriales</taxon>
        <taxon>Nocardiaceae</taxon>
        <taxon>Rhodococcus</taxon>
    </lineage>
</organism>
<name>A0A0V9UFU6_9NOCA</name>
<dbReference type="InterPro" id="IPR030678">
    <property type="entry name" value="Peptide/Ni-bd"/>
</dbReference>
<feature type="signal peptide" evidence="1">
    <location>
        <begin position="1"/>
        <end position="29"/>
    </location>
</feature>
<feature type="chain" id="PRO_5039712622" evidence="1">
    <location>
        <begin position="30"/>
        <end position="526"/>
    </location>
</feature>